<organism evidence="5 6">
    <name type="scientific">Chrysochromulina tobinii</name>
    <dbReference type="NCBI Taxonomy" id="1460289"/>
    <lineage>
        <taxon>Eukaryota</taxon>
        <taxon>Haptista</taxon>
        <taxon>Haptophyta</taxon>
        <taxon>Prymnesiophyceae</taxon>
        <taxon>Prymnesiales</taxon>
        <taxon>Chrysochromulinaceae</taxon>
        <taxon>Chrysochromulina</taxon>
    </lineage>
</organism>
<name>A0A0M0K3M0_9EUKA</name>
<comment type="similarity">
    <text evidence="1">Belongs to the FAM221 family.</text>
</comment>
<dbReference type="OrthoDB" id="196393at2759"/>
<dbReference type="Gene3D" id="1.10.287.110">
    <property type="entry name" value="DnaJ domain"/>
    <property type="match status" value="1"/>
</dbReference>
<dbReference type="Pfam" id="PF14753">
    <property type="entry name" value="FAM221"/>
    <property type="match status" value="1"/>
</dbReference>
<dbReference type="PANTHER" id="PTHR31214:SF2">
    <property type="entry name" value="PROTEIN FAM221A"/>
    <property type="match status" value="1"/>
</dbReference>
<evidence type="ECO:0000256" key="1">
    <source>
        <dbReference type="ARBA" id="ARBA00011026"/>
    </source>
</evidence>
<dbReference type="PRINTS" id="PR00625">
    <property type="entry name" value="JDOMAIN"/>
</dbReference>
<sequence length="280" mass="30637">MPSLLQEAAEVLGVELGADGGPPDAEVIAAAFKKLAMRWHPDRNPENVKEATQRFAEISAARDLLVDPPPAALVDEPARAPPSAGGSSKSSGRTGKSENLRQFVGDVSEQIDSRTLGGKEAVQLFETFALWAVWKCDACAAICCRIRKNKYACMCGHRLRDHDAGHGFRCADIKCDCKRYSFMVQDSTEPHRCRCKHKPSEHESLPPHACTRCPPSACEAFDSPWVCNCGHPPREHKTAFVKHKYAEETTHGLTTAQLRERLTAAGVGVRMATAGDFGLW</sequence>
<proteinExistence type="inferred from homology"/>
<dbReference type="InterPro" id="IPR001623">
    <property type="entry name" value="DnaJ_domain"/>
</dbReference>
<evidence type="ECO:0000313" key="6">
    <source>
        <dbReference type="Proteomes" id="UP000037460"/>
    </source>
</evidence>
<dbReference type="Pfam" id="PF00226">
    <property type="entry name" value="DnaJ"/>
    <property type="match status" value="1"/>
</dbReference>
<evidence type="ECO:0000256" key="2">
    <source>
        <dbReference type="ARBA" id="ARBA00039630"/>
    </source>
</evidence>
<dbReference type="SMART" id="SM00271">
    <property type="entry name" value="DnaJ"/>
    <property type="match status" value="1"/>
</dbReference>
<dbReference type="InterPro" id="IPR026755">
    <property type="entry name" value="Fam221a/b"/>
</dbReference>
<accession>A0A0M0K3M0</accession>
<reference evidence="6" key="1">
    <citation type="journal article" date="2015" name="PLoS Genet.">
        <title>Genome Sequence and Transcriptome Analyses of Chrysochromulina tobin: Metabolic Tools for Enhanced Algal Fitness in the Prominent Order Prymnesiales (Haptophyceae).</title>
        <authorList>
            <person name="Hovde B.T."/>
            <person name="Deodato C.R."/>
            <person name="Hunsperger H.M."/>
            <person name="Ryken S.A."/>
            <person name="Yost W."/>
            <person name="Jha R.K."/>
            <person name="Patterson J."/>
            <person name="Monnat R.J. Jr."/>
            <person name="Barlow S.B."/>
            <person name="Starkenburg S.R."/>
            <person name="Cattolico R.A."/>
        </authorList>
    </citation>
    <scope>NUCLEOTIDE SEQUENCE</scope>
    <source>
        <strain evidence="6">CCMP291</strain>
    </source>
</reference>
<dbReference type="Proteomes" id="UP000037460">
    <property type="component" value="Unassembled WGS sequence"/>
</dbReference>
<feature type="compositionally biased region" description="Low complexity" evidence="3">
    <location>
        <begin position="81"/>
        <end position="94"/>
    </location>
</feature>
<evidence type="ECO:0000313" key="5">
    <source>
        <dbReference type="EMBL" id="KOO33212.1"/>
    </source>
</evidence>
<evidence type="ECO:0000259" key="4">
    <source>
        <dbReference type="PROSITE" id="PS50076"/>
    </source>
</evidence>
<comment type="caution">
    <text evidence="5">The sequence shown here is derived from an EMBL/GenBank/DDBJ whole genome shotgun (WGS) entry which is preliminary data.</text>
</comment>
<feature type="domain" description="J" evidence="4">
    <location>
        <begin position="7"/>
        <end position="78"/>
    </location>
</feature>
<keyword evidence="6" id="KW-1185">Reference proteome</keyword>
<gene>
    <name evidence="5" type="ORF">Ctob_010508</name>
</gene>
<dbReference type="PROSITE" id="PS50076">
    <property type="entry name" value="DNAJ_2"/>
    <property type="match status" value="1"/>
</dbReference>
<dbReference type="InterPro" id="IPR036869">
    <property type="entry name" value="J_dom_sf"/>
</dbReference>
<feature type="region of interest" description="Disordered" evidence="3">
    <location>
        <begin position="70"/>
        <end position="104"/>
    </location>
</feature>
<dbReference type="PANTHER" id="PTHR31214">
    <property type="entry name" value="PROTEIN FAM221A-RELATED"/>
    <property type="match status" value="1"/>
</dbReference>
<dbReference type="SUPFAM" id="SSF46565">
    <property type="entry name" value="Chaperone J-domain"/>
    <property type="match status" value="1"/>
</dbReference>
<evidence type="ECO:0000256" key="3">
    <source>
        <dbReference type="SAM" id="MobiDB-lite"/>
    </source>
</evidence>
<protein>
    <recommendedName>
        <fullName evidence="2">Protein FAM221A</fullName>
    </recommendedName>
</protein>
<dbReference type="AlphaFoldDB" id="A0A0M0K3M0"/>
<dbReference type="CDD" id="cd06257">
    <property type="entry name" value="DnaJ"/>
    <property type="match status" value="1"/>
</dbReference>
<dbReference type="EMBL" id="JWZX01001572">
    <property type="protein sequence ID" value="KOO33212.1"/>
    <property type="molecule type" value="Genomic_DNA"/>
</dbReference>